<dbReference type="Proteomes" id="UP000319502">
    <property type="component" value="Unassembled WGS sequence"/>
</dbReference>
<organism evidence="1 2">
    <name type="scientific">Denitromonas halophila</name>
    <dbReference type="NCBI Taxonomy" id="1629404"/>
    <lineage>
        <taxon>Bacteria</taxon>
        <taxon>Pseudomonadati</taxon>
        <taxon>Pseudomonadota</taxon>
        <taxon>Betaproteobacteria</taxon>
        <taxon>Rhodocyclales</taxon>
        <taxon>Zoogloeaceae</taxon>
        <taxon>Denitromonas</taxon>
    </lineage>
</organism>
<dbReference type="AlphaFoldDB" id="A0A557R2U4"/>
<dbReference type="EMBL" id="VMNK01000002">
    <property type="protein sequence ID" value="TVO59462.1"/>
    <property type="molecule type" value="Genomic_DNA"/>
</dbReference>
<accession>A0A557R2U4</accession>
<evidence type="ECO:0000313" key="1">
    <source>
        <dbReference type="EMBL" id="TVO59462.1"/>
    </source>
</evidence>
<protein>
    <submittedName>
        <fullName evidence="1">Uncharacterized protein</fullName>
    </submittedName>
</protein>
<proteinExistence type="predicted"/>
<dbReference type="OrthoDB" id="9255845at2"/>
<comment type="caution">
    <text evidence="1">The sequence shown here is derived from an EMBL/GenBank/DDBJ whole genome shotgun (WGS) entry which is preliminary data.</text>
</comment>
<reference evidence="1 2" key="1">
    <citation type="submission" date="2019-07" db="EMBL/GenBank/DDBJ databases">
        <title>The pathways for chlorine oxyanion respiration interact through the shared metabolite chlorate.</title>
        <authorList>
            <person name="Barnum T.P."/>
            <person name="Cheng Y."/>
            <person name="Hill K.A."/>
            <person name="Lucas L.N."/>
            <person name="Carlson H.K."/>
            <person name="Coates J.D."/>
        </authorList>
    </citation>
    <scope>NUCLEOTIDE SEQUENCE [LARGE SCALE GENOMIC DNA]</scope>
    <source>
        <strain evidence="1 2">SFB-3</strain>
    </source>
</reference>
<name>A0A557R2U4_9RHOO</name>
<keyword evidence="2" id="KW-1185">Reference proteome</keyword>
<gene>
    <name evidence="1" type="ORF">FHP91_01755</name>
</gene>
<evidence type="ECO:0000313" key="2">
    <source>
        <dbReference type="Proteomes" id="UP000319502"/>
    </source>
</evidence>
<dbReference type="RefSeq" id="WP_144307971.1">
    <property type="nucleotide sequence ID" value="NZ_VMNK01000002.1"/>
</dbReference>
<sequence>MCTLTKRIVDASGTALEFEDRYLLGAVTANRIAYDGESGGILRINNERYYQFVVARALMSSMPYKVKIEVDGHDLVLEDPVTKERIVVIEMKRWMSASGKQELGGIRKDLGTKLPAATAKLKIMLLFSSNPPGLMKQQIDWLSSQLNTRQEHWESHCFSTFDPNGKSVEFWTAGYTVIEPPPLPRPCC</sequence>